<sequence length="328" mass="35405">MTQNAAQEPPEAAPQPPPQPSAPPQGVAANVALDPADPLGALNQAFLDAYAARREAVLASMEPIIAQIDDSLILRRGGQRFEGPARTRRYHELKAIAHVPLALHAILSGRRGALDGGARGRMAELRQHIAAAAAGLEDRGFTPEQLARQRRLLDVSVALLDEATAAGGVAPEALAAFARAQTEDLLANVEDAARDQIETMHATVEGWTRQMSPEERERLRAVVAASHMARPGNVAAQYFSVTLGETWQGRFDQEGVGPGKRVLIAEATFDEAEAFALLATHALDARVATRFFSDEVRMERDLLADAAERILARMFQKEPDPPAQPMET</sequence>
<evidence type="ECO:0000313" key="2">
    <source>
        <dbReference type="EMBL" id="AUX42078.1"/>
    </source>
</evidence>
<evidence type="ECO:0000313" key="3">
    <source>
        <dbReference type="Proteomes" id="UP000238348"/>
    </source>
</evidence>
<dbReference type="RefSeq" id="WP_234023771.1">
    <property type="nucleotide sequence ID" value="NZ_CP012673.1"/>
</dbReference>
<feature type="compositionally biased region" description="Pro residues" evidence="1">
    <location>
        <begin position="11"/>
        <end position="23"/>
    </location>
</feature>
<dbReference type="EMBL" id="CP012673">
    <property type="protein sequence ID" value="AUX42078.1"/>
    <property type="molecule type" value="Genomic_DNA"/>
</dbReference>
<feature type="region of interest" description="Disordered" evidence="1">
    <location>
        <begin position="1"/>
        <end position="26"/>
    </location>
</feature>
<feature type="compositionally biased region" description="Low complexity" evidence="1">
    <location>
        <begin position="1"/>
        <end position="10"/>
    </location>
</feature>
<dbReference type="Proteomes" id="UP000238348">
    <property type="component" value="Chromosome"/>
</dbReference>
<gene>
    <name evidence="2" type="ORF">SOCE26_035050</name>
</gene>
<name>A0A2L0ERX6_SORCE</name>
<protein>
    <submittedName>
        <fullName evidence="2">Uncharacterized protein</fullName>
    </submittedName>
</protein>
<dbReference type="AlphaFoldDB" id="A0A2L0ERX6"/>
<proteinExistence type="predicted"/>
<evidence type="ECO:0000256" key="1">
    <source>
        <dbReference type="SAM" id="MobiDB-lite"/>
    </source>
</evidence>
<reference evidence="2 3" key="1">
    <citation type="submission" date="2015-09" db="EMBL/GenBank/DDBJ databases">
        <title>Sorangium comparison.</title>
        <authorList>
            <person name="Zaburannyi N."/>
            <person name="Bunk B."/>
            <person name="Overmann J."/>
            <person name="Mueller R."/>
        </authorList>
    </citation>
    <scope>NUCLEOTIDE SEQUENCE [LARGE SCALE GENOMIC DNA]</scope>
    <source>
        <strain evidence="2 3">So ce26</strain>
    </source>
</reference>
<accession>A0A2L0ERX6</accession>
<organism evidence="2 3">
    <name type="scientific">Sorangium cellulosum</name>
    <name type="common">Polyangium cellulosum</name>
    <dbReference type="NCBI Taxonomy" id="56"/>
    <lineage>
        <taxon>Bacteria</taxon>
        <taxon>Pseudomonadati</taxon>
        <taxon>Myxococcota</taxon>
        <taxon>Polyangia</taxon>
        <taxon>Polyangiales</taxon>
        <taxon>Polyangiaceae</taxon>
        <taxon>Sorangium</taxon>
    </lineage>
</organism>